<keyword evidence="7 12" id="KW-0863">Zinc-finger</keyword>
<dbReference type="PANTHER" id="PTHR45977">
    <property type="entry name" value="TARGET OF ERK KINASE MPK-1"/>
    <property type="match status" value="1"/>
</dbReference>
<sequence length="465" mass="50507">MDIESYLFDAKGTLSQNVTSTTFFADQTCVTAGLNSSATLQFSGILFHYSPTRASNTPSSYGNIAVLNLQTLDIDPALEAPFPTTGLQVILAYRASRITMPKVSKQLGIGIVGISNELGDKLGAYLDAIALNATAPSKNLPSALHGAFESLQTAQNDAPSLVPFLHATLRVETSDDGTGNSTNGNVTTVATASVLGCVAAVAIGLAIWYCCRMRRKRRIIMAERRERRDQGIESLSSVLVFLDVKPLPMDYLDFLRKIKLNRGNFHTLGLQNALATIQTMRSCNVSTELGPGIGADYATDSMDDPVLSCNPDSKERAPMLRPSRITCLISQDRRQSGDMTAFGPAIPAATSPNRPQSPNLLVSHVPALLTHITDSVRSIRSTTSALGFDQDSPSCTICLDTFNIHTYIRQLPCKHKFHLQCIDKWLVMKTAICPLCKFNCLAHCTEKKSQTKDHLLEKEQGAVIV</sequence>
<keyword evidence="9" id="KW-0862">Zinc</keyword>
<evidence type="ECO:0000256" key="2">
    <source>
        <dbReference type="ARBA" id="ARBA00004141"/>
    </source>
</evidence>
<evidence type="ECO:0000256" key="8">
    <source>
        <dbReference type="ARBA" id="ARBA00022786"/>
    </source>
</evidence>
<keyword evidence="16" id="KW-1185">Reference proteome</keyword>
<keyword evidence="11 13" id="KW-0472">Membrane</keyword>
<evidence type="ECO:0000256" key="7">
    <source>
        <dbReference type="ARBA" id="ARBA00022771"/>
    </source>
</evidence>
<name>A0A9W8EAW1_9FUNG</name>
<keyword evidence="6" id="KW-0479">Metal-binding</keyword>
<evidence type="ECO:0000256" key="5">
    <source>
        <dbReference type="ARBA" id="ARBA00022692"/>
    </source>
</evidence>
<evidence type="ECO:0000256" key="11">
    <source>
        <dbReference type="ARBA" id="ARBA00023136"/>
    </source>
</evidence>
<keyword evidence="5 13" id="KW-0812">Transmembrane</keyword>
<keyword evidence="8" id="KW-0833">Ubl conjugation pathway</keyword>
<evidence type="ECO:0000256" key="9">
    <source>
        <dbReference type="ARBA" id="ARBA00022833"/>
    </source>
</evidence>
<dbReference type="GO" id="GO:0006511">
    <property type="term" value="P:ubiquitin-dependent protein catabolic process"/>
    <property type="evidence" value="ECO:0007669"/>
    <property type="project" value="TreeGrafter"/>
</dbReference>
<comment type="caution">
    <text evidence="15">The sequence shown here is derived from an EMBL/GenBank/DDBJ whole genome shotgun (WGS) entry which is preliminary data.</text>
</comment>
<accession>A0A9W8EAW1</accession>
<comment type="subcellular location">
    <subcellularLocation>
        <location evidence="2">Membrane</location>
        <topology evidence="2">Multi-pass membrane protein</topology>
    </subcellularLocation>
</comment>
<dbReference type="SMART" id="SM00744">
    <property type="entry name" value="RINGv"/>
    <property type="match status" value="1"/>
</dbReference>
<dbReference type="Proteomes" id="UP001151582">
    <property type="component" value="Unassembled WGS sequence"/>
</dbReference>
<dbReference type="EMBL" id="JANBQB010000029">
    <property type="protein sequence ID" value="KAJ1984135.1"/>
    <property type="molecule type" value="Genomic_DNA"/>
</dbReference>
<gene>
    <name evidence="15" type="ORF">H4R34_000846</name>
</gene>
<feature type="transmembrane region" description="Helical" evidence="13">
    <location>
        <begin position="189"/>
        <end position="211"/>
    </location>
</feature>
<dbReference type="GO" id="GO:0008270">
    <property type="term" value="F:zinc ion binding"/>
    <property type="evidence" value="ECO:0007669"/>
    <property type="project" value="UniProtKB-KW"/>
</dbReference>
<evidence type="ECO:0000256" key="3">
    <source>
        <dbReference type="ARBA" id="ARBA00012483"/>
    </source>
</evidence>
<evidence type="ECO:0000256" key="6">
    <source>
        <dbReference type="ARBA" id="ARBA00022723"/>
    </source>
</evidence>
<evidence type="ECO:0000256" key="4">
    <source>
        <dbReference type="ARBA" id="ARBA00022679"/>
    </source>
</evidence>
<proteinExistence type="predicted"/>
<feature type="domain" description="RING-type" evidence="14">
    <location>
        <begin position="395"/>
        <end position="437"/>
    </location>
</feature>
<dbReference type="SUPFAM" id="SSF57850">
    <property type="entry name" value="RING/U-box"/>
    <property type="match status" value="1"/>
</dbReference>
<keyword evidence="4" id="KW-0808">Transferase</keyword>
<dbReference type="InterPro" id="IPR013083">
    <property type="entry name" value="Znf_RING/FYVE/PHD"/>
</dbReference>
<dbReference type="Gene3D" id="3.30.40.10">
    <property type="entry name" value="Zinc/RING finger domain, C3HC4 (zinc finger)"/>
    <property type="match status" value="1"/>
</dbReference>
<dbReference type="InterPro" id="IPR001841">
    <property type="entry name" value="Znf_RING"/>
</dbReference>
<dbReference type="Pfam" id="PF13639">
    <property type="entry name" value="zf-RING_2"/>
    <property type="match status" value="1"/>
</dbReference>
<keyword evidence="10 13" id="KW-1133">Transmembrane helix</keyword>
<evidence type="ECO:0000256" key="13">
    <source>
        <dbReference type="SAM" id="Phobius"/>
    </source>
</evidence>
<organism evidence="15 16">
    <name type="scientific">Dimargaris verticillata</name>
    <dbReference type="NCBI Taxonomy" id="2761393"/>
    <lineage>
        <taxon>Eukaryota</taxon>
        <taxon>Fungi</taxon>
        <taxon>Fungi incertae sedis</taxon>
        <taxon>Zoopagomycota</taxon>
        <taxon>Kickxellomycotina</taxon>
        <taxon>Dimargaritomycetes</taxon>
        <taxon>Dimargaritales</taxon>
        <taxon>Dimargaritaceae</taxon>
        <taxon>Dimargaris</taxon>
    </lineage>
</organism>
<dbReference type="InterPro" id="IPR011016">
    <property type="entry name" value="Znf_RING-CH"/>
</dbReference>
<dbReference type="PROSITE" id="PS50089">
    <property type="entry name" value="ZF_RING_2"/>
    <property type="match status" value="1"/>
</dbReference>
<evidence type="ECO:0000256" key="1">
    <source>
        <dbReference type="ARBA" id="ARBA00000900"/>
    </source>
</evidence>
<dbReference type="SMART" id="SM00184">
    <property type="entry name" value="RING"/>
    <property type="match status" value="1"/>
</dbReference>
<dbReference type="AlphaFoldDB" id="A0A9W8EAW1"/>
<dbReference type="GO" id="GO:0016567">
    <property type="term" value="P:protein ubiquitination"/>
    <property type="evidence" value="ECO:0007669"/>
    <property type="project" value="TreeGrafter"/>
</dbReference>
<evidence type="ECO:0000313" key="15">
    <source>
        <dbReference type="EMBL" id="KAJ1984135.1"/>
    </source>
</evidence>
<reference evidence="15" key="1">
    <citation type="submission" date="2022-07" db="EMBL/GenBank/DDBJ databases">
        <title>Phylogenomic reconstructions and comparative analyses of Kickxellomycotina fungi.</title>
        <authorList>
            <person name="Reynolds N.K."/>
            <person name="Stajich J.E."/>
            <person name="Barry K."/>
            <person name="Grigoriev I.V."/>
            <person name="Crous P."/>
            <person name="Smith M.E."/>
        </authorList>
    </citation>
    <scope>NUCLEOTIDE SEQUENCE</scope>
    <source>
        <strain evidence="15">RSA 567</strain>
    </source>
</reference>
<evidence type="ECO:0000259" key="14">
    <source>
        <dbReference type="PROSITE" id="PS50089"/>
    </source>
</evidence>
<comment type="catalytic activity">
    <reaction evidence="1">
        <text>S-ubiquitinyl-[E2 ubiquitin-conjugating enzyme]-L-cysteine + [acceptor protein]-L-lysine = [E2 ubiquitin-conjugating enzyme]-L-cysteine + N(6)-ubiquitinyl-[acceptor protein]-L-lysine.</text>
        <dbReference type="EC" id="2.3.2.27"/>
    </reaction>
</comment>
<protein>
    <recommendedName>
        <fullName evidence="3">RING-type E3 ubiquitin transferase</fullName>
        <ecNumber evidence="3">2.3.2.27</ecNumber>
    </recommendedName>
</protein>
<evidence type="ECO:0000256" key="10">
    <source>
        <dbReference type="ARBA" id="ARBA00022989"/>
    </source>
</evidence>
<evidence type="ECO:0000256" key="12">
    <source>
        <dbReference type="PROSITE-ProRule" id="PRU00175"/>
    </source>
</evidence>
<dbReference type="PANTHER" id="PTHR45977:SF4">
    <property type="entry name" value="RING-TYPE DOMAIN-CONTAINING PROTEIN"/>
    <property type="match status" value="1"/>
</dbReference>
<evidence type="ECO:0000313" key="16">
    <source>
        <dbReference type="Proteomes" id="UP001151582"/>
    </source>
</evidence>
<dbReference type="GO" id="GO:0016020">
    <property type="term" value="C:membrane"/>
    <property type="evidence" value="ECO:0007669"/>
    <property type="project" value="UniProtKB-SubCell"/>
</dbReference>
<dbReference type="GO" id="GO:0061630">
    <property type="term" value="F:ubiquitin protein ligase activity"/>
    <property type="evidence" value="ECO:0007669"/>
    <property type="project" value="UniProtKB-EC"/>
</dbReference>
<dbReference type="EC" id="2.3.2.27" evidence="3"/>
<dbReference type="OrthoDB" id="8062037at2759"/>